<dbReference type="Proteomes" id="UP001271769">
    <property type="component" value="Unassembled WGS sequence"/>
</dbReference>
<organism evidence="2 3">
    <name type="scientific">Dongia rigui</name>
    <dbReference type="NCBI Taxonomy" id="940149"/>
    <lineage>
        <taxon>Bacteria</taxon>
        <taxon>Pseudomonadati</taxon>
        <taxon>Pseudomonadota</taxon>
        <taxon>Alphaproteobacteria</taxon>
        <taxon>Rhodospirillales</taxon>
        <taxon>Dongiaceae</taxon>
        <taxon>Dongia</taxon>
    </lineage>
</organism>
<name>A0ABU5DY34_9PROT</name>
<keyword evidence="3" id="KW-1185">Reference proteome</keyword>
<feature type="domain" description="Co-chaperone DjlA N-terminal" evidence="1">
    <location>
        <begin position="9"/>
        <end position="118"/>
    </location>
</feature>
<proteinExistence type="predicted"/>
<dbReference type="InterPro" id="IPR007791">
    <property type="entry name" value="DjlA_N"/>
</dbReference>
<dbReference type="EMBL" id="JAXCLX010000001">
    <property type="protein sequence ID" value="MDY0872241.1"/>
    <property type="molecule type" value="Genomic_DNA"/>
</dbReference>
<sequence length="137" mass="14851">MAAVQNHHSALIYTMVLMAAADRDMSDAEMSSIGDMIGHLPVFRDFDRAQIAKTAAACVDILNGKEGLDAVLKKIVDTLPEKLRETAYALACDVAAADSTVTQEEARLLDLLRYELKIGKLVAAAIERGARARHITL</sequence>
<accession>A0ABU5DY34</accession>
<dbReference type="SUPFAM" id="SSF158682">
    <property type="entry name" value="TerB-like"/>
    <property type="match status" value="1"/>
</dbReference>
<reference evidence="2 3" key="1">
    <citation type="journal article" date="2013" name="Antonie Van Leeuwenhoek">
        <title>Dongia rigui sp. nov., isolated from freshwater of a large wetland in Korea.</title>
        <authorList>
            <person name="Baik K.S."/>
            <person name="Hwang Y.M."/>
            <person name="Choi J.S."/>
            <person name="Kwon J."/>
            <person name="Seong C.N."/>
        </authorList>
    </citation>
    <scope>NUCLEOTIDE SEQUENCE [LARGE SCALE GENOMIC DNA]</scope>
    <source>
        <strain evidence="2 3">04SU4-P</strain>
    </source>
</reference>
<dbReference type="RefSeq" id="WP_320500659.1">
    <property type="nucleotide sequence ID" value="NZ_JAXCLX010000001.1"/>
</dbReference>
<gene>
    <name evidence="2" type="ORF">SMD31_09915</name>
</gene>
<dbReference type="InterPro" id="IPR029024">
    <property type="entry name" value="TerB-like"/>
</dbReference>
<dbReference type="Gene3D" id="1.10.3680.10">
    <property type="entry name" value="TerB-like"/>
    <property type="match status" value="1"/>
</dbReference>
<protein>
    <submittedName>
        <fullName evidence="2">Tellurite resistance TerB family protein</fullName>
    </submittedName>
</protein>
<dbReference type="Pfam" id="PF05099">
    <property type="entry name" value="TerB"/>
    <property type="match status" value="1"/>
</dbReference>
<evidence type="ECO:0000259" key="1">
    <source>
        <dbReference type="Pfam" id="PF05099"/>
    </source>
</evidence>
<evidence type="ECO:0000313" key="2">
    <source>
        <dbReference type="EMBL" id="MDY0872241.1"/>
    </source>
</evidence>
<comment type="caution">
    <text evidence="2">The sequence shown here is derived from an EMBL/GenBank/DDBJ whole genome shotgun (WGS) entry which is preliminary data.</text>
</comment>
<evidence type="ECO:0000313" key="3">
    <source>
        <dbReference type="Proteomes" id="UP001271769"/>
    </source>
</evidence>
<dbReference type="CDD" id="cd07176">
    <property type="entry name" value="terB"/>
    <property type="match status" value="1"/>
</dbReference>